<evidence type="ECO:0000256" key="13">
    <source>
        <dbReference type="SAM" id="Phobius"/>
    </source>
</evidence>
<feature type="transmembrane region" description="Helical" evidence="13">
    <location>
        <begin position="569"/>
        <end position="590"/>
    </location>
</feature>
<evidence type="ECO:0000256" key="3">
    <source>
        <dbReference type="ARBA" id="ARBA00008695"/>
    </source>
</evidence>
<keyword evidence="7" id="KW-0256">Endoplasmic reticulum</keyword>
<dbReference type="PANTHER" id="PTHR23071:SF1">
    <property type="entry name" value="GPI ETHANOLAMINE PHOSPHATE TRANSFERASE 3"/>
    <property type="match status" value="1"/>
</dbReference>
<dbReference type="InterPro" id="IPR017850">
    <property type="entry name" value="Alkaline_phosphatase_core_sf"/>
</dbReference>
<evidence type="ECO:0000256" key="5">
    <source>
        <dbReference type="ARBA" id="ARBA00022679"/>
    </source>
</evidence>
<organism evidence="14 15">
    <name type="scientific">Homarus americanus</name>
    <name type="common">American lobster</name>
    <dbReference type="NCBI Taxonomy" id="6706"/>
    <lineage>
        <taxon>Eukaryota</taxon>
        <taxon>Metazoa</taxon>
        <taxon>Ecdysozoa</taxon>
        <taxon>Arthropoda</taxon>
        <taxon>Crustacea</taxon>
        <taxon>Multicrustacea</taxon>
        <taxon>Malacostraca</taxon>
        <taxon>Eumalacostraca</taxon>
        <taxon>Eucarida</taxon>
        <taxon>Decapoda</taxon>
        <taxon>Pleocyemata</taxon>
        <taxon>Astacidea</taxon>
        <taxon>Nephropoidea</taxon>
        <taxon>Nephropidae</taxon>
        <taxon>Homarus</taxon>
    </lineage>
</organism>
<dbReference type="AlphaFoldDB" id="A0A8J5MNX1"/>
<dbReference type="GO" id="GO:0006506">
    <property type="term" value="P:GPI anchor biosynthetic process"/>
    <property type="evidence" value="ECO:0007669"/>
    <property type="project" value="UniProtKB-UniPathway"/>
</dbReference>
<dbReference type="FunFam" id="3.40.720.10:FF:000041">
    <property type="entry name" value="GPI ethanolamine phosphate transferase 3"/>
    <property type="match status" value="1"/>
</dbReference>
<comment type="similarity">
    <text evidence="3">Belongs to the PIGG/PIGN/PIGO family. PIGO subfamily.</text>
</comment>
<keyword evidence="6 13" id="KW-0812">Transmembrane</keyword>
<sequence length="923" mass="101809">MAGFGSSQVFILILCFSELVVVGLLIFSHGFLLTRQVVMLNSSCEDFKMGEIPFETKNDGTNIGKTSKDGCWMPPTFKKAVVLLIDALRYDFAIYNHSLKDEDALPYQNKMPIFSNLVKDRPRQAHLVPFIADAPTTTMQRLKGLTTGSLPTFIDVSHNFASEEISEDNIVDQLVSCGRRVIILGDDTWGGLFPGRFNQSFLYPSFNVMDLHSVDNSVKKHLEQEMMQEEWDVIIGHFLGVDHCGHRYGPNHPEMAAKLKQMNYIIEKVANGIGNETVLFVFGDHGMTRTGDHGGDSDDELKAALFVYSPALDMTPSVSEHEHPLSVAQVDFVPTLALALGIPIPYSNLGKVMDRILVTVGQTGEEAEQRQLVALAQNVKQVKRYLKDYKNLGNVFPSDLWHRIESLHSKMSLGFEKLPVREQKRVYTEYLTLAKIMCEEVWAKFNMSEMMSGLLLMFIVLTLISWFWKCREEQSWCTPGQVHTPMTGLPQSLRNWRYFTSLFALILLVWLPRRWLLMCGNMNGSRLGVILYNSVPVVCGVLVAGHWALQAAPTLHNLKVNEYVVILPRISYALALIYTAILYLVPLLIYEVPPSKSKTNIQSVMENPSALIPRLCQTLVEKYKSDGQKGSNIPIVYGLATAVSAPLVTVLTVTLVVIVMVAGDGIAPAVVFLLLTAIACLFLQAATSWRTADNSTFVGFEGEWSGSNLIPAFLVGLNTFSSQILFGFSLPLVLLAPLTMGVIFPKLRSNSNRLESEKARRGEFLLVDEPDKAEDALIFLGFSYTFLHAAKSSVHSTILGQSSVHSTILGQSSVHSTILDHSSAHFTILGHSSAHSTILGQSSVHSTILGHSSAHSTILGHSSAHSTILGHSSVHSCVTSVDSTILGHSSAHFTILDVLLSHVGLHPAATFDGLENLCSTLHF</sequence>
<dbReference type="SUPFAM" id="SSF53649">
    <property type="entry name" value="Alkaline phosphatase-like"/>
    <property type="match status" value="1"/>
</dbReference>
<evidence type="ECO:0000256" key="7">
    <source>
        <dbReference type="ARBA" id="ARBA00022824"/>
    </source>
</evidence>
<evidence type="ECO:0000256" key="1">
    <source>
        <dbReference type="ARBA" id="ARBA00004477"/>
    </source>
</evidence>
<evidence type="ECO:0000313" key="15">
    <source>
        <dbReference type="Proteomes" id="UP000747542"/>
    </source>
</evidence>
<dbReference type="Gene3D" id="3.40.720.10">
    <property type="entry name" value="Alkaline Phosphatase, subunit A"/>
    <property type="match status" value="1"/>
</dbReference>
<comment type="subcellular location">
    <subcellularLocation>
        <location evidence="1">Endoplasmic reticulum membrane</location>
        <topology evidence="1">Multi-pass membrane protein</topology>
    </subcellularLocation>
</comment>
<keyword evidence="8 13" id="KW-1133">Transmembrane helix</keyword>
<feature type="transmembrane region" description="Helical" evidence="13">
    <location>
        <begin position="6"/>
        <end position="27"/>
    </location>
</feature>
<name>A0A8J5MNX1_HOMAM</name>
<feature type="transmembrane region" description="Helical" evidence="13">
    <location>
        <begin position="666"/>
        <end position="685"/>
    </location>
</feature>
<dbReference type="PANTHER" id="PTHR23071">
    <property type="entry name" value="PHOSPHATIDYLINOSITOL GLYCAN"/>
    <property type="match status" value="1"/>
</dbReference>
<dbReference type="InterPro" id="IPR002591">
    <property type="entry name" value="Phosphodiest/P_Trfase"/>
</dbReference>
<dbReference type="Proteomes" id="UP000747542">
    <property type="component" value="Unassembled WGS sequence"/>
</dbReference>
<dbReference type="EMBL" id="JAHLQT010035566">
    <property type="protein sequence ID" value="KAG7158210.1"/>
    <property type="molecule type" value="Genomic_DNA"/>
</dbReference>
<evidence type="ECO:0000256" key="2">
    <source>
        <dbReference type="ARBA" id="ARBA00004687"/>
    </source>
</evidence>
<comment type="pathway">
    <text evidence="2">Glycolipid biosynthesis; glycosylphosphatidylinositol-anchor biosynthesis.</text>
</comment>
<dbReference type="UniPathway" id="UPA00196"/>
<keyword evidence="9 13" id="KW-0472">Membrane</keyword>
<evidence type="ECO:0000256" key="6">
    <source>
        <dbReference type="ARBA" id="ARBA00022692"/>
    </source>
</evidence>
<keyword evidence="15" id="KW-1185">Reference proteome</keyword>
<evidence type="ECO:0000256" key="12">
    <source>
        <dbReference type="ARBA" id="ARBA00093602"/>
    </source>
</evidence>
<accession>A0A8J5MNX1</accession>
<feature type="transmembrane region" description="Helical" evidence="13">
    <location>
        <begin position="635"/>
        <end position="660"/>
    </location>
</feature>
<proteinExistence type="inferred from homology"/>
<dbReference type="Pfam" id="PF01663">
    <property type="entry name" value="Phosphodiest"/>
    <property type="match status" value="1"/>
</dbReference>
<comment type="caution">
    <text evidence="14">The sequence shown here is derived from an EMBL/GenBank/DDBJ whole genome shotgun (WGS) entry which is preliminary data.</text>
</comment>
<dbReference type="GO" id="GO:0005789">
    <property type="term" value="C:endoplasmic reticulum membrane"/>
    <property type="evidence" value="ECO:0007669"/>
    <property type="project" value="UniProtKB-SubCell"/>
</dbReference>
<keyword evidence="10" id="KW-0325">Glycoprotein</keyword>
<dbReference type="GO" id="GO:0051377">
    <property type="term" value="F:mannose-ethanolamine phosphotransferase activity"/>
    <property type="evidence" value="ECO:0007669"/>
    <property type="project" value="InterPro"/>
</dbReference>
<evidence type="ECO:0000256" key="8">
    <source>
        <dbReference type="ARBA" id="ARBA00022989"/>
    </source>
</evidence>
<keyword evidence="5 14" id="KW-0808">Transferase</keyword>
<gene>
    <name evidence="14" type="primary">PIGO-L</name>
    <name evidence="14" type="ORF">Hamer_G008845</name>
</gene>
<reference evidence="14" key="1">
    <citation type="journal article" date="2021" name="Sci. Adv.">
        <title>The American lobster genome reveals insights on longevity, neural, and immune adaptations.</title>
        <authorList>
            <person name="Polinski J.M."/>
            <person name="Zimin A.V."/>
            <person name="Clark K.F."/>
            <person name="Kohn A.B."/>
            <person name="Sadowski N."/>
            <person name="Timp W."/>
            <person name="Ptitsyn A."/>
            <person name="Khanna P."/>
            <person name="Romanova D.Y."/>
            <person name="Williams P."/>
            <person name="Greenwood S.J."/>
            <person name="Moroz L.L."/>
            <person name="Walt D.R."/>
            <person name="Bodnar A.G."/>
        </authorList>
    </citation>
    <scope>NUCLEOTIDE SEQUENCE</scope>
    <source>
        <strain evidence="14">GMGI-L3</strain>
    </source>
</reference>
<evidence type="ECO:0000256" key="9">
    <source>
        <dbReference type="ARBA" id="ARBA00023136"/>
    </source>
</evidence>
<evidence type="ECO:0000256" key="10">
    <source>
        <dbReference type="ARBA" id="ARBA00023180"/>
    </source>
</evidence>
<feature type="transmembrane region" description="Helical" evidence="13">
    <location>
        <begin position="496"/>
        <end position="517"/>
    </location>
</feature>
<feature type="transmembrane region" description="Helical" evidence="13">
    <location>
        <begin position="450"/>
        <end position="468"/>
    </location>
</feature>
<evidence type="ECO:0000313" key="14">
    <source>
        <dbReference type="EMBL" id="KAG7158210.1"/>
    </source>
</evidence>
<dbReference type="CDD" id="cd16023">
    <property type="entry name" value="GPI_EPT_3"/>
    <property type="match status" value="1"/>
</dbReference>
<keyword evidence="4" id="KW-0337">GPI-anchor biosynthesis</keyword>
<evidence type="ECO:0000256" key="11">
    <source>
        <dbReference type="ARBA" id="ARBA00079084"/>
    </source>
</evidence>
<feature type="transmembrane region" description="Helical" evidence="13">
    <location>
        <begin position="529"/>
        <end position="549"/>
    </location>
</feature>
<evidence type="ECO:0000256" key="4">
    <source>
        <dbReference type="ARBA" id="ARBA00022502"/>
    </source>
</evidence>
<dbReference type="InterPro" id="IPR037675">
    <property type="entry name" value="PIG-O_N"/>
</dbReference>
<feature type="transmembrane region" description="Helical" evidence="13">
    <location>
        <begin position="723"/>
        <end position="744"/>
    </location>
</feature>
<dbReference type="InterPro" id="IPR039524">
    <property type="entry name" value="PIGO/GPI13"/>
</dbReference>
<protein>
    <recommendedName>
        <fullName evidence="12">GPI ethanolamine phosphate transferase 3, catalytic subunit</fullName>
    </recommendedName>
    <alternativeName>
        <fullName evidence="11">Phosphatidylinositol-glycan biosynthesis class O protein</fullName>
    </alternativeName>
</protein>